<dbReference type="InterPro" id="IPR000653">
    <property type="entry name" value="DegT/StrS_aminotransferase"/>
</dbReference>
<evidence type="ECO:0000313" key="6">
    <source>
        <dbReference type="EMBL" id="SDW13635.1"/>
    </source>
</evidence>
<dbReference type="STRING" id="418495.SAMN05216215_1001267"/>
<evidence type="ECO:0000256" key="1">
    <source>
        <dbReference type="ARBA" id="ARBA00022898"/>
    </source>
</evidence>
<dbReference type="PANTHER" id="PTHR30244:SF36">
    <property type="entry name" value="3-OXO-GLUCOSE-6-PHOSPHATE:GLUTAMATE AMINOTRANSFERASE"/>
    <property type="match status" value="1"/>
</dbReference>
<dbReference type="CDD" id="cd00616">
    <property type="entry name" value="AHBA_syn"/>
    <property type="match status" value="1"/>
</dbReference>
<dbReference type="GO" id="GO:0008483">
    <property type="term" value="F:transaminase activity"/>
    <property type="evidence" value="ECO:0007669"/>
    <property type="project" value="UniProtKB-KW"/>
</dbReference>
<dbReference type="PIRSF" id="PIRSF000390">
    <property type="entry name" value="PLP_StrS"/>
    <property type="match status" value="1"/>
</dbReference>
<dbReference type="GO" id="GO:0030170">
    <property type="term" value="F:pyridoxal phosphate binding"/>
    <property type="evidence" value="ECO:0007669"/>
    <property type="project" value="TreeGrafter"/>
</dbReference>
<evidence type="ECO:0000256" key="3">
    <source>
        <dbReference type="PIRSR" id="PIRSR000390-1"/>
    </source>
</evidence>
<dbReference type="Pfam" id="PF01041">
    <property type="entry name" value="DegT_DnrJ_EryC1"/>
    <property type="match status" value="1"/>
</dbReference>
<organism evidence="6 7">
    <name type="scientific">Saccharopolyspora shandongensis</name>
    <dbReference type="NCBI Taxonomy" id="418495"/>
    <lineage>
        <taxon>Bacteria</taxon>
        <taxon>Bacillati</taxon>
        <taxon>Actinomycetota</taxon>
        <taxon>Actinomycetes</taxon>
        <taxon>Pseudonocardiales</taxon>
        <taxon>Pseudonocardiaceae</taxon>
        <taxon>Saccharopolyspora</taxon>
    </lineage>
</organism>
<dbReference type="Proteomes" id="UP000199529">
    <property type="component" value="Unassembled WGS sequence"/>
</dbReference>
<dbReference type="GO" id="GO:0000271">
    <property type="term" value="P:polysaccharide biosynthetic process"/>
    <property type="evidence" value="ECO:0007669"/>
    <property type="project" value="TreeGrafter"/>
</dbReference>
<evidence type="ECO:0000256" key="2">
    <source>
        <dbReference type="ARBA" id="ARBA00037999"/>
    </source>
</evidence>
<dbReference type="SUPFAM" id="SSF53383">
    <property type="entry name" value="PLP-dependent transferases"/>
    <property type="match status" value="1"/>
</dbReference>
<name>A0A1H2R2Q9_9PSEU</name>
<reference evidence="7" key="1">
    <citation type="submission" date="2016-10" db="EMBL/GenBank/DDBJ databases">
        <authorList>
            <person name="Varghese N."/>
            <person name="Submissions S."/>
        </authorList>
    </citation>
    <scope>NUCLEOTIDE SEQUENCE [LARGE SCALE GENOMIC DNA]</scope>
    <source>
        <strain evidence="7">CGMCC 4.3530</strain>
    </source>
</reference>
<dbReference type="AlphaFoldDB" id="A0A1H2R2Q9"/>
<keyword evidence="6" id="KW-0032">Aminotransferase</keyword>
<dbReference type="PANTHER" id="PTHR30244">
    <property type="entry name" value="TRANSAMINASE"/>
    <property type="match status" value="1"/>
</dbReference>
<dbReference type="InterPro" id="IPR015421">
    <property type="entry name" value="PyrdxlP-dep_Trfase_major"/>
</dbReference>
<evidence type="ECO:0000313" key="7">
    <source>
        <dbReference type="Proteomes" id="UP000199529"/>
    </source>
</evidence>
<dbReference type="InterPro" id="IPR015422">
    <property type="entry name" value="PyrdxlP-dep_Trfase_small"/>
</dbReference>
<protein>
    <submittedName>
        <fullName evidence="6">Aminotransferase EvaB</fullName>
    </submittedName>
</protein>
<dbReference type="Gene3D" id="3.40.640.10">
    <property type="entry name" value="Type I PLP-dependent aspartate aminotransferase-like (Major domain)"/>
    <property type="match status" value="1"/>
</dbReference>
<dbReference type="EMBL" id="FNOK01000001">
    <property type="protein sequence ID" value="SDW13635.1"/>
    <property type="molecule type" value="Genomic_DNA"/>
</dbReference>
<comment type="similarity">
    <text evidence="2 5">Belongs to the DegT/DnrJ/EryC1 family.</text>
</comment>
<keyword evidence="1 4" id="KW-0663">Pyridoxal phosphate</keyword>
<accession>A0A1H2R2Q9</accession>
<feature type="modified residue" description="N6-(pyridoxal phosphate)lysine" evidence="4">
    <location>
        <position position="186"/>
    </location>
</feature>
<sequence>MTTYVWDYLPEYEAERADILDAVQKVFASGRLVLGESVRGFEAEYAAYHGVGHCVGVDNGTNAVKLALEAVGVGRGDEVITVSNTAAPTVVAIDEVGATPVFVDVRAEDYLMDTTLVEAAITPRTKAILPVHLYGQCVDMAPLRRLADEHGLKIVEDCAQAHGARHNGELAGTMSDAAAFSFYPTKVLGAYGDGGAVITADAEADRALRRLRYYGMEQTYYVVATPGHNSRLDEVQAEILRRKLTRLDDYVEGRRRIARRYAEELGDLCGPGGLQLPSVTEGNEHVYYVYVVRHPRRDEIIQRLKDRHDISLNISYPWPVHTMTGFAHLGVAKGTLPVTEALAEQIFSLPMYPAMPEGLQDKVISALREVLREL</sequence>
<evidence type="ECO:0000256" key="4">
    <source>
        <dbReference type="PIRSR" id="PIRSR000390-2"/>
    </source>
</evidence>
<proteinExistence type="inferred from homology"/>
<evidence type="ECO:0000256" key="5">
    <source>
        <dbReference type="RuleBase" id="RU004508"/>
    </source>
</evidence>
<keyword evidence="7" id="KW-1185">Reference proteome</keyword>
<dbReference type="Gene3D" id="3.90.1150.10">
    <property type="entry name" value="Aspartate Aminotransferase, domain 1"/>
    <property type="match status" value="1"/>
</dbReference>
<dbReference type="OrthoDB" id="5342089at2"/>
<dbReference type="InterPro" id="IPR015424">
    <property type="entry name" value="PyrdxlP-dep_Trfase"/>
</dbReference>
<keyword evidence="6" id="KW-0808">Transferase</keyword>
<feature type="active site" description="Proton acceptor" evidence="3">
    <location>
        <position position="186"/>
    </location>
</feature>
<gene>
    <name evidence="6" type="ORF">SAMN05216215_1001267</name>
</gene>
<dbReference type="RefSeq" id="WP_093260329.1">
    <property type="nucleotide sequence ID" value="NZ_FNOK01000001.1"/>
</dbReference>